<keyword evidence="2" id="KW-0997">Cell inner membrane</keyword>
<evidence type="ECO:0000256" key="6">
    <source>
        <dbReference type="SAM" id="MobiDB-lite"/>
    </source>
</evidence>
<evidence type="ECO:0000313" key="8">
    <source>
        <dbReference type="EMBL" id="AKQ43074.2"/>
    </source>
</evidence>
<evidence type="ECO:0000256" key="3">
    <source>
        <dbReference type="ARBA" id="ARBA00022723"/>
    </source>
</evidence>
<reference evidence="9" key="2">
    <citation type="submission" date="2015-04" db="EMBL/GenBank/DDBJ databases">
        <title>The complete genome sequence of Erythrobacter sp. s21-N3.</title>
        <authorList>
            <person name="Zhuang L."/>
            <person name="Liu Y."/>
            <person name="Shao Z."/>
        </authorList>
    </citation>
    <scope>NUCLEOTIDE SEQUENCE [LARGE SCALE GENOMIC DNA]</scope>
    <source>
        <strain evidence="9">s21-N3</strain>
    </source>
</reference>
<keyword evidence="5" id="KW-0464">Manganese</keyword>
<dbReference type="STRING" id="1648404.CP97_02285"/>
<keyword evidence="4" id="KW-0472">Membrane</keyword>
<name>A0A0H4VJC6_9SPHN</name>
<feature type="region of interest" description="Disordered" evidence="6">
    <location>
        <begin position="302"/>
        <end position="321"/>
    </location>
</feature>
<dbReference type="PANTHER" id="PTHR34990:SF2">
    <property type="entry name" value="BLL8164 PROTEIN"/>
    <property type="match status" value="1"/>
</dbReference>
<protein>
    <recommendedName>
        <fullName evidence="7">Calcineurin-like phosphoesterase domain-containing protein</fullName>
    </recommendedName>
</protein>
<accession>A0A0H4VJC6</accession>
<evidence type="ECO:0000259" key="7">
    <source>
        <dbReference type="Pfam" id="PF00149"/>
    </source>
</evidence>
<organism evidence="8 9">
    <name type="scientific">Aurantiacibacter atlanticus</name>
    <dbReference type="NCBI Taxonomy" id="1648404"/>
    <lineage>
        <taxon>Bacteria</taxon>
        <taxon>Pseudomonadati</taxon>
        <taxon>Pseudomonadota</taxon>
        <taxon>Alphaproteobacteria</taxon>
        <taxon>Sphingomonadales</taxon>
        <taxon>Erythrobacteraceae</taxon>
        <taxon>Aurantiacibacter</taxon>
    </lineage>
</organism>
<dbReference type="AlphaFoldDB" id="A0A0H4VJC6"/>
<dbReference type="CDD" id="cd07398">
    <property type="entry name" value="MPP_YbbF-LpxH"/>
    <property type="match status" value="1"/>
</dbReference>
<dbReference type="EMBL" id="CP011310">
    <property type="protein sequence ID" value="AKQ43074.2"/>
    <property type="molecule type" value="Genomic_DNA"/>
</dbReference>
<dbReference type="GO" id="GO:0008758">
    <property type="term" value="F:UDP-2,3-diacylglucosamine hydrolase activity"/>
    <property type="evidence" value="ECO:0007669"/>
    <property type="project" value="TreeGrafter"/>
</dbReference>
<dbReference type="PANTHER" id="PTHR34990">
    <property type="entry name" value="UDP-2,3-DIACYLGLUCOSAMINE HYDROLASE-RELATED"/>
    <property type="match status" value="1"/>
</dbReference>
<proteinExistence type="predicted"/>
<evidence type="ECO:0000256" key="2">
    <source>
        <dbReference type="ARBA" id="ARBA00022519"/>
    </source>
</evidence>
<dbReference type="Pfam" id="PF00149">
    <property type="entry name" value="Metallophos"/>
    <property type="match status" value="1"/>
</dbReference>
<dbReference type="InterPro" id="IPR029052">
    <property type="entry name" value="Metallo-depent_PP-like"/>
</dbReference>
<dbReference type="GO" id="GO:0016020">
    <property type="term" value="C:membrane"/>
    <property type="evidence" value="ECO:0007669"/>
    <property type="project" value="GOC"/>
</dbReference>
<evidence type="ECO:0000256" key="1">
    <source>
        <dbReference type="ARBA" id="ARBA00022475"/>
    </source>
</evidence>
<dbReference type="GO" id="GO:0046872">
    <property type="term" value="F:metal ion binding"/>
    <property type="evidence" value="ECO:0007669"/>
    <property type="project" value="UniProtKB-KW"/>
</dbReference>
<keyword evidence="3" id="KW-0479">Metal-binding</keyword>
<evidence type="ECO:0000256" key="5">
    <source>
        <dbReference type="ARBA" id="ARBA00023211"/>
    </source>
</evidence>
<dbReference type="KEGG" id="ery:CP97_02285"/>
<dbReference type="SUPFAM" id="SSF56300">
    <property type="entry name" value="Metallo-dependent phosphatases"/>
    <property type="match status" value="1"/>
</dbReference>
<gene>
    <name evidence="8" type="ORF">CP97_02285</name>
</gene>
<evidence type="ECO:0000313" key="9">
    <source>
        <dbReference type="Proteomes" id="UP000059113"/>
    </source>
</evidence>
<dbReference type="InterPro" id="IPR004843">
    <property type="entry name" value="Calcineurin-like_PHP"/>
</dbReference>
<sequence length="321" mass="36311">MFGGYLAGEIGNSGLSANERDMSADKGAALAALADIAARAPSVPERSPQGRRKYRTVWISDVHLGTKGCNANLLIDFLDSVDSETMYLVGDIIDGWRLKKKFYWPSEHNDIVWRLLKRARRGTRIVYIPGNHDEMFRQFTGLNFGGIEIRRAAFHDTADGRRLMVLHGDEFDAVMLSHRWLAFVGDAAYHLVMGLNRWVNLTRRALDLPYWSLSKMAKHKVKNAVEFIGKYEEVVARAAGERGVDGVVCGHIHTAEHRMFEHDNRHIEYWNDGDWVEGCNALVEHADGRMEILHWPDEVARREAAHEADQPKAPPVMVEAA</sequence>
<dbReference type="InterPro" id="IPR043461">
    <property type="entry name" value="LpxH-like"/>
</dbReference>
<feature type="domain" description="Calcineurin-like phosphoesterase" evidence="7">
    <location>
        <begin position="55"/>
        <end position="254"/>
    </location>
</feature>
<dbReference type="Proteomes" id="UP000059113">
    <property type="component" value="Chromosome"/>
</dbReference>
<dbReference type="GO" id="GO:0009245">
    <property type="term" value="P:lipid A biosynthetic process"/>
    <property type="evidence" value="ECO:0007669"/>
    <property type="project" value="TreeGrafter"/>
</dbReference>
<dbReference type="Gene3D" id="3.60.21.10">
    <property type="match status" value="1"/>
</dbReference>
<reference evidence="8 9" key="1">
    <citation type="journal article" date="2015" name="Int. J. Syst. Evol. Microbiol.">
        <title>Erythrobacter atlanticus sp. nov., a bacterium from ocean sediment able to degrade polycyclic aromatic hydrocarbons.</title>
        <authorList>
            <person name="Zhuang L."/>
            <person name="Liu Y."/>
            <person name="Wang L."/>
            <person name="Wang W."/>
            <person name="Shao Z."/>
        </authorList>
    </citation>
    <scope>NUCLEOTIDE SEQUENCE [LARGE SCALE GENOMIC DNA]</scope>
    <source>
        <strain evidence="9">s21-N3</strain>
    </source>
</reference>
<keyword evidence="1" id="KW-1003">Cell membrane</keyword>
<evidence type="ECO:0000256" key="4">
    <source>
        <dbReference type="ARBA" id="ARBA00023136"/>
    </source>
</evidence>
<keyword evidence="9" id="KW-1185">Reference proteome</keyword>